<dbReference type="InterPro" id="IPR027368">
    <property type="entry name" value="MnmE_dom2"/>
</dbReference>
<evidence type="ECO:0000313" key="14">
    <source>
        <dbReference type="Proteomes" id="UP000054976"/>
    </source>
</evidence>
<dbReference type="GO" id="GO:0005525">
    <property type="term" value="F:GTP binding"/>
    <property type="evidence" value="ECO:0007669"/>
    <property type="project" value="UniProtKB-UniRule"/>
</dbReference>
<dbReference type="Pfam" id="PF10396">
    <property type="entry name" value="TrmE_N"/>
    <property type="match status" value="1"/>
</dbReference>
<feature type="binding site" evidence="10">
    <location>
        <position position="259"/>
    </location>
    <ligand>
        <name>K(+)</name>
        <dbReference type="ChEBI" id="CHEBI:29103"/>
    </ligand>
</feature>
<feature type="binding site" evidence="10">
    <location>
        <begin position="254"/>
        <end position="260"/>
    </location>
    <ligand>
        <name>GTP</name>
        <dbReference type="ChEBI" id="CHEBI:37565"/>
    </ligand>
</feature>
<dbReference type="InterPro" id="IPR006073">
    <property type="entry name" value="GTP-bd"/>
</dbReference>
<dbReference type="FunFam" id="3.40.50.300:FF:000494">
    <property type="entry name" value="tRNA modification GTPase MnmE"/>
    <property type="match status" value="1"/>
</dbReference>
<feature type="binding site" evidence="10">
    <location>
        <position position="256"/>
    </location>
    <ligand>
        <name>K(+)</name>
        <dbReference type="ChEBI" id="CHEBI:29103"/>
    </ligand>
</feature>
<feature type="binding site" evidence="10">
    <location>
        <begin position="235"/>
        <end position="240"/>
    </location>
    <ligand>
        <name>GTP</name>
        <dbReference type="ChEBI" id="CHEBI:37565"/>
    </ligand>
</feature>
<dbReference type="Gene3D" id="1.20.120.430">
    <property type="entry name" value="tRNA modification GTPase MnmE domain 2"/>
    <property type="match status" value="1"/>
</dbReference>
<dbReference type="NCBIfam" id="TIGR00450">
    <property type="entry name" value="mnmE_trmE_thdF"/>
    <property type="match status" value="1"/>
</dbReference>
<keyword evidence="3 10" id="KW-0819">tRNA processing</keyword>
<dbReference type="InterPro" id="IPR018948">
    <property type="entry name" value="GTP-bd_TrmE_N"/>
</dbReference>
<dbReference type="Gene3D" id="3.40.50.300">
    <property type="entry name" value="P-loop containing nucleotide triphosphate hydrolases"/>
    <property type="match status" value="1"/>
</dbReference>
<keyword evidence="5 10" id="KW-0547">Nucleotide-binding</keyword>
<feature type="binding site" evidence="10">
    <location>
        <position position="460"/>
    </location>
    <ligand>
        <name>(6S)-5-formyl-5,6,7,8-tetrahydrofolate</name>
        <dbReference type="ChEBI" id="CHEBI:57457"/>
    </ligand>
</feature>
<dbReference type="PRINTS" id="PR00326">
    <property type="entry name" value="GTP1OBG"/>
</dbReference>
<dbReference type="Pfam" id="PF01926">
    <property type="entry name" value="MMR_HSR1"/>
    <property type="match status" value="1"/>
</dbReference>
<dbReference type="AlphaFoldDB" id="A0A0U9HPP6"/>
<dbReference type="InterPro" id="IPR005225">
    <property type="entry name" value="Small_GTP-bd"/>
</dbReference>
<dbReference type="OrthoDB" id="9805918at2"/>
<dbReference type="STRING" id="86166.TAGGR_11170"/>
<dbReference type="EMBL" id="BCNO01000001">
    <property type="protein sequence ID" value="GAQ94971.1"/>
    <property type="molecule type" value="Genomic_DNA"/>
</dbReference>
<feature type="binding site" evidence="10">
    <location>
        <position position="239"/>
    </location>
    <ligand>
        <name>Mg(2+)</name>
        <dbReference type="ChEBI" id="CHEBI:18420"/>
    </ligand>
</feature>
<dbReference type="PANTHER" id="PTHR42714:SF2">
    <property type="entry name" value="TRNA MODIFICATION GTPASE GTPBP3, MITOCHONDRIAL"/>
    <property type="match status" value="1"/>
</dbReference>
<dbReference type="InterPro" id="IPR004520">
    <property type="entry name" value="GTPase_MnmE"/>
</dbReference>
<comment type="cofactor">
    <cofactor evidence="10">
        <name>K(+)</name>
        <dbReference type="ChEBI" id="CHEBI:29103"/>
    </cofactor>
    <text evidence="10">Binds 1 potassium ion per subunit.</text>
</comment>
<evidence type="ECO:0000259" key="12">
    <source>
        <dbReference type="PROSITE" id="PS51709"/>
    </source>
</evidence>
<dbReference type="SUPFAM" id="SSF116878">
    <property type="entry name" value="TrmE connector domain"/>
    <property type="match status" value="1"/>
</dbReference>
<feature type="binding site" evidence="10">
    <location>
        <position position="90"/>
    </location>
    <ligand>
        <name>(6S)-5-formyl-5,6,7,8-tetrahydrofolate</name>
        <dbReference type="ChEBI" id="CHEBI:57457"/>
    </ligand>
</feature>
<keyword evidence="8 10" id="KW-0630">Potassium</keyword>
<dbReference type="GO" id="GO:0005829">
    <property type="term" value="C:cytosol"/>
    <property type="evidence" value="ECO:0007669"/>
    <property type="project" value="TreeGrafter"/>
</dbReference>
<feature type="binding site" evidence="10">
    <location>
        <position position="235"/>
    </location>
    <ligand>
        <name>K(+)</name>
        <dbReference type="ChEBI" id="CHEBI:29103"/>
    </ligand>
</feature>
<keyword evidence="6 10" id="KW-0378">Hydrolase</keyword>
<dbReference type="InterPro" id="IPR027266">
    <property type="entry name" value="TrmE/GcvT-like"/>
</dbReference>
<dbReference type="GO" id="GO:0002098">
    <property type="term" value="P:tRNA wobble uridine modification"/>
    <property type="evidence" value="ECO:0007669"/>
    <property type="project" value="TreeGrafter"/>
</dbReference>
<dbReference type="PROSITE" id="PS51709">
    <property type="entry name" value="G_TRME"/>
    <property type="match status" value="1"/>
</dbReference>
<comment type="caution">
    <text evidence="10">Lacks conserved residue(s) required for the propagation of feature annotation.</text>
</comment>
<keyword evidence="7 10" id="KW-0460">Magnesium</keyword>
<dbReference type="GO" id="GO:0003924">
    <property type="term" value="F:GTPase activity"/>
    <property type="evidence" value="ECO:0007669"/>
    <property type="project" value="UniProtKB-UniRule"/>
</dbReference>
<evidence type="ECO:0000256" key="1">
    <source>
        <dbReference type="ARBA" id="ARBA00011043"/>
    </source>
</evidence>
<dbReference type="InterPro" id="IPR027417">
    <property type="entry name" value="P-loop_NTPase"/>
</dbReference>
<dbReference type="CDD" id="cd14858">
    <property type="entry name" value="TrmE_N"/>
    <property type="match status" value="1"/>
</dbReference>
<dbReference type="EC" id="3.6.-.-" evidence="10"/>
<dbReference type="PANTHER" id="PTHR42714">
    <property type="entry name" value="TRNA MODIFICATION GTPASE GTPBP3"/>
    <property type="match status" value="1"/>
</dbReference>
<evidence type="ECO:0000313" key="13">
    <source>
        <dbReference type="EMBL" id="GAQ94971.1"/>
    </source>
</evidence>
<evidence type="ECO:0000256" key="4">
    <source>
        <dbReference type="ARBA" id="ARBA00022723"/>
    </source>
</evidence>
<organism evidence="13 14">
    <name type="scientific">Thermodesulfovibrio aggregans</name>
    <dbReference type="NCBI Taxonomy" id="86166"/>
    <lineage>
        <taxon>Bacteria</taxon>
        <taxon>Pseudomonadati</taxon>
        <taxon>Nitrospirota</taxon>
        <taxon>Thermodesulfovibrionia</taxon>
        <taxon>Thermodesulfovibrionales</taxon>
        <taxon>Thermodesulfovibrionaceae</taxon>
        <taxon>Thermodesulfovibrio</taxon>
    </lineage>
</organism>
<evidence type="ECO:0000256" key="2">
    <source>
        <dbReference type="ARBA" id="ARBA00022490"/>
    </source>
</evidence>
<comment type="function">
    <text evidence="10">Exhibits a very high intrinsic GTPase hydrolysis rate. Involved in the addition of a carboxymethylaminomethyl (cmnm) group at the wobble position (U34) of certain tRNAs, forming tRNA-cmnm(5)s(2)U34.</text>
</comment>
<dbReference type="NCBIfam" id="TIGR00231">
    <property type="entry name" value="small_GTP"/>
    <property type="match status" value="1"/>
</dbReference>
<keyword evidence="4 10" id="KW-0479">Metal-binding</keyword>
<dbReference type="Proteomes" id="UP000054976">
    <property type="component" value="Unassembled WGS sequence"/>
</dbReference>
<dbReference type="NCBIfam" id="NF003661">
    <property type="entry name" value="PRK05291.1-3"/>
    <property type="match status" value="1"/>
</dbReference>
<sequence>MIPSEFDTIAAISTPLGEGGIGIIRISGKDAIKIADKIFHSPKGLKLADVKTHTIHYGFIVNPQTGEKIDEVLVTVMRAPHTYTREDTVEINCHAGYITLKKILNLVLLHGARLAEPGEFTKRAFLRGRIDLSQAESVIDLIKAKTEQAQKIALDHLSGKLSEKINELRDAITRVCAHVEAYIDFPEEDIDGLTQEQIQSEINRVKEEIKKLIEGYEEGKIYREGLRAAIVGKPNVGKSSLLNALLMKDRAIVTEIPGTTRDIIEEYVNIKGIPLQIVDTAGIREAHDLVEAEGIKRSLKAVELAEIILLVLDSSKPIDSLDEEIINKIIHKKVIVVINKKDIKSREFQLPESLKDKPAVEISALKGEGIEELKELIFNTTITGKYEQEGVVVTKLRHKIALDNALEALENALQTFEKKEPLEITAMFLREALNCLGQIVGVVTTEDILNIIFSEFCIGK</sequence>
<evidence type="ECO:0000256" key="5">
    <source>
        <dbReference type="ARBA" id="ARBA00022741"/>
    </source>
</evidence>
<feature type="binding site" evidence="10">
    <location>
        <position position="25"/>
    </location>
    <ligand>
        <name>(6S)-5-formyl-5,6,7,8-tetrahydrofolate</name>
        <dbReference type="ChEBI" id="CHEBI:57457"/>
    </ligand>
</feature>
<dbReference type="GO" id="GO:0046872">
    <property type="term" value="F:metal ion binding"/>
    <property type="evidence" value="ECO:0007669"/>
    <property type="project" value="UniProtKB-KW"/>
</dbReference>
<protein>
    <recommendedName>
        <fullName evidence="10">tRNA modification GTPase MnmE</fullName>
        <ecNumber evidence="10">3.6.-.-</ecNumber>
    </recommendedName>
</protein>
<keyword evidence="2 10" id="KW-0963">Cytoplasm</keyword>
<proteinExistence type="inferred from homology"/>
<evidence type="ECO:0000256" key="11">
    <source>
        <dbReference type="RuleBase" id="RU003313"/>
    </source>
</evidence>
<dbReference type="CDD" id="cd04164">
    <property type="entry name" value="trmE"/>
    <property type="match status" value="1"/>
</dbReference>
<comment type="subcellular location">
    <subcellularLocation>
        <location evidence="10">Cytoplasm</location>
    </subcellularLocation>
</comment>
<evidence type="ECO:0000256" key="10">
    <source>
        <dbReference type="HAMAP-Rule" id="MF_00379"/>
    </source>
</evidence>
<dbReference type="InterPro" id="IPR031168">
    <property type="entry name" value="G_TrmE"/>
</dbReference>
<dbReference type="RefSeq" id="WP_059176376.1">
    <property type="nucleotide sequence ID" value="NZ_BCNO01000001.1"/>
</dbReference>
<keyword evidence="14" id="KW-1185">Reference proteome</keyword>
<dbReference type="GO" id="GO:0042802">
    <property type="term" value="F:identical protein binding"/>
    <property type="evidence" value="ECO:0007669"/>
    <property type="project" value="UniProtKB-ARBA"/>
</dbReference>
<comment type="similarity">
    <text evidence="1 10 11">Belongs to the TRAFAC class TrmE-Era-EngA-EngB-Septin-like GTPase superfamily. TrmE GTPase family.</text>
</comment>
<dbReference type="GO" id="GO:0030488">
    <property type="term" value="P:tRNA methylation"/>
    <property type="evidence" value="ECO:0007669"/>
    <property type="project" value="TreeGrafter"/>
</dbReference>
<comment type="subunit">
    <text evidence="10">Homodimer. Heterotetramer of two MnmE and two MnmG subunits.</text>
</comment>
<keyword evidence="9 10" id="KW-0342">GTP-binding</keyword>
<accession>A0A0U9HPP6</accession>
<comment type="caution">
    <text evidence="13">The sequence shown here is derived from an EMBL/GenBank/DDBJ whole genome shotgun (WGS) entry which is preliminary data.</text>
</comment>
<feature type="binding site" evidence="10">
    <location>
        <position position="254"/>
    </location>
    <ligand>
        <name>K(+)</name>
        <dbReference type="ChEBI" id="CHEBI:29103"/>
    </ligand>
</feature>
<dbReference type="Pfam" id="PF12631">
    <property type="entry name" value="MnmE_helical"/>
    <property type="match status" value="1"/>
</dbReference>
<evidence type="ECO:0000256" key="8">
    <source>
        <dbReference type="ARBA" id="ARBA00022958"/>
    </source>
</evidence>
<evidence type="ECO:0000256" key="9">
    <source>
        <dbReference type="ARBA" id="ARBA00023134"/>
    </source>
</evidence>
<dbReference type="FunFam" id="3.30.1360.120:FF:000003">
    <property type="entry name" value="tRNA modification GTPase MnmE"/>
    <property type="match status" value="1"/>
</dbReference>
<dbReference type="HAMAP" id="MF_00379">
    <property type="entry name" value="GTPase_MnmE"/>
    <property type="match status" value="1"/>
</dbReference>
<feature type="domain" description="TrmE-type G" evidence="12">
    <location>
        <begin position="225"/>
        <end position="382"/>
    </location>
</feature>
<evidence type="ECO:0000256" key="7">
    <source>
        <dbReference type="ARBA" id="ARBA00022842"/>
    </source>
</evidence>
<evidence type="ECO:0000256" key="6">
    <source>
        <dbReference type="ARBA" id="ARBA00022801"/>
    </source>
</evidence>
<dbReference type="InterPro" id="IPR025867">
    <property type="entry name" value="MnmE_helical"/>
</dbReference>
<feature type="binding site" evidence="10">
    <location>
        <position position="129"/>
    </location>
    <ligand>
        <name>(6S)-5-formyl-5,6,7,8-tetrahydrofolate</name>
        <dbReference type="ChEBI" id="CHEBI:57457"/>
    </ligand>
</feature>
<feature type="binding site" evidence="10">
    <location>
        <position position="260"/>
    </location>
    <ligand>
        <name>Mg(2+)</name>
        <dbReference type="ChEBI" id="CHEBI:18420"/>
    </ligand>
</feature>
<dbReference type="Gene3D" id="3.30.1360.120">
    <property type="entry name" value="Probable tRNA modification gtpase trme, domain 1"/>
    <property type="match status" value="1"/>
</dbReference>
<reference evidence="14" key="1">
    <citation type="submission" date="2016-01" db="EMBL/GenBank/DDBJ databases">
        <title>Draft genome sequence of Thermodesulfovibrio aggregans strain TGE-P1.</title>
        <authorList>
            <person name="Sekiguchi Y."/>
            <person name="Ohashi A."/>
            <person name="Matsuura N."/>
            <person name="Tourlousse M.D."/>
        </authorList>
    </citation>
    <scope>NUCLEOTIDE SEQUENCE [LARGE SCALE GENOMIC DNA]</scope>
    <source>
        <strain evidence="14">TGE-P1</strain>
    </source>
</reference>
<gene>
    <name evidence="10" type="primary">mnmE</name>
    <name evidence="10" type="synonym">trmE</name>
    <name evidence="13" type="ORF">TAGGR_11170</name>
</gene>
<evidence type="ECO:0000256" key="3">
    <source>
        <dbReference type="ARBA" id="ARBA00022694"/>
    </source>
</evidence>
<feature type="binding site" evidence="10">
    <location>
        <begin position="279"/>
        <end position="282"/>
    </location>
    <ligand>
        <name>GTP</name>
        <dbReference type="ChEBI" id="CHEBI:37565"/>
    </ligand>
</feature>
<name>A0A0U9HPP6_9BACT</name>
<dbReference type="SUPFAM" id="SSF52540">
    <property type="entry name" value="P-loop containing nucleoside triphosphate hydrolases"/>
    <property type="match status" value="1"/>
</dbReference>